<feature type="domain" description="Reverse transcriptase" evidence="8">
    <location>
        <begin position="1"/>
        <end position="104"/>
    </location>
</feature>
<keyword evidence="4" id="KW-0540">Nuclease</keyword>
<evidence type="ECO:0000256" key="6">
    <source>
        <dbReference type="ARBA" id="ARBA00022801"/>
    </source>
</evidence>
<evidence type="ECO:0000256" key="1">
    <source>
        <dbReference type="ARBA" id="ARBA00022670"/>
    </source>
</evidence>
<dbReference type="PANTHER" id="PTHR33064">
    <property type="entry name" value="POL PROTEIN"/>
    <property type="match status" value="1"/>
</dbReference>
<keyword evidence="3" id="KW-0548">Nucleotidyltransferase</keyword>
<dbReference type="Proteomes" id="UP000467841">
    <property type="component" value="Unassembled WGS sequence"/>
</dbReference>
<dbReference type="FunFam" id="3.30.70.270:FF:000020">
    <property type="entry name" value="Transposon Tf2-6 polyprotein-like Protein"/>
    <property type="match status" value="1"/>
</dbReference>
<evidence type="ECO:0000313" key="10">
    <source>
        <dbReference type="Proteomes" id="UP000467841"/>
    </source>
</evidence>
<dbReference type="InterPro" id="IPR000477">
    <property type="entry name" value="RT_dom"/>
</dbReference>
<dbReference type="InterPro" id="IPR051320">
    <property type="entry name" value="Viral_Replic_Matur_Polypro"/>
</dbReference>
<evidence type="ECO:0000256" key="2">
    <source>
        <dbReference type="ARBA" id="ARBA00022679"/>
    </source>
</evidence>
<keyword evidence="2" id="KW-0808">Transferase</keyword>
<dbReference type="Gene3D" id="3.30.70.270">
    <property type="match status" value="2"/>
</dbReference>
<protein>
    <recommendedName>
        <fullName evidence="8">Reverse transcriptase domain-containing protein</fullName>
    </recommendedName>
</protein>
<dbReference type="Gene3D" id="3.10.20.370">
    <property type="match status" value="1"/>
</dbReference>
<dbReference type="GO" id="GO:0006508">
    <property type="term" value="P:proteolysis"/>
    <property type="evidence" value="ECO:0007669"/>
    <property type="project" value="UniProtKB-KW"/>
</dbReference>
<keyword evidence="6" id="KW-0378">Hydrolase</keyword>
<keyword evidence="7" id="KW-0695">RNA-directed DNA polymerase</keyword>
<name>A0A6D2K0C0_9BRAS</name>
<dbReference type="GO" id="GO:0003964">
    <property type="term" value="F:RNA-directed DNA polymerase activity"/>
    <property type="evidence" value="ECO:0007669"/>
    <property type="project" value="UniProtKB-KW"/>
</dbReference>
<gene>
    <name evidence="9" type="ORF">MERR_LOCUS32300</name>
</gene>
<dbReference type="Pfam" id="PF00078">
    <property type="entry name" value="RVT_1"/>
    <property type="match status" value="1"/>
</dbReference>
<dbReference type="InterPro" id="IPR043128">
    <property type="entry name" value="Rev_trsase/Diguanyl_cyclase"/>
</dbReference>
<dbReference type="FunFam" id="3.30.70.270:FF:000003">
    <property type="entry name" value="Transposon Ty3-G Gag-Pol polyprotein"/>
    <property type="match status" value="1"/>
</dbReference>
<dbReference type="FunFam" id="3.10.10.10:FF:000007">
    <property type="entry name" value="Retrovirus-related Pol polyprotein from transposon 17.6-like Protein"/>
    <property type="match status" value="1"/>
</dbReference>
<keyword evidence="1" id="KW-0645">Protease</keyword>
<dbReference type="OrthoDB" id="1712270at2759"/>
<evidence type="ECO:0000256" key="7">
    <source>
        <dbReference type="ARBA" id="ARBA00022918"/>
    </source>
</evidence>
<dbReference type="EMBL" id="CACVBM020001314">
    <property type="protein sequence ID" value="CAA7045065.1"/>
    <property type="molecule type" value="Genomic_DNA"/>
</dbReference>
<evidence type="ECO:0000256" key="4">
    <source>
        <dbReference type="ARBA" id="ARBA00022722"/>
    </source>
</evidence>
<dbReference type="InterPro" id="IPR041577">
    <property type="entry name" value="RT_RNaseH_2"/>
</dbReference>
<dbReference type="Gene3D" id="3.10.10.10">
    <property type="entry name" value="HIV Type 1 Reverse Transcriptase, subunit A, domain 1"/>
    <property type="match status" value="1"/>
</dbReference>
<dbReference type="GO" id="GO:0008233">
    <property type="term" value="F:peptidase activity"/>
    <property type="evidence" value="ECO:0007669"/>
    <property type="project" value="UniProtKB-KW"/>
</dbReference>
<proteinExistence type="predicted"/>
<dbReference type="FunFam" id="3.10.20.370:FF:000001">
    <property type="entry name" value="Retrovirus-related Pol polyprotein from transposon 17.6-like protein"/>
    <property type="match status" value="1"/>
</dbReference>
<dbReference type="CDD" id="cd01647">
    <property type="entry name" value="RT_LTR"/>
    <property type="match status" value="1"/>
</dbReference>
<keyword evidence="5" id="KW-0255">Endonuclease</keyword>
<dbReference type="GO" id="GO:0004519">
    <property type="term" value="F:endonuclease activity"/>
    <property type="evidence" value="ECO:0007669"/>
    <property type="project" value="UniProtKB-KW"/>
</dbReference>
<evidence type="ECO:0000313" key="9">
    <source>
        <dbReference type="EMBL" id="CAA7045065.1"/>
    </source>
</evidence>
<accession>A0A6D2K0C0</accession>
<organism evidence="9 10">
    <name type="scientific">Microthlaspi erraticum</name>
    <dbReference type="NCBI Taxonomy" id="1685480"/>
    <lineage>
        <taxon>Eukaryota</taxon>
        <taxon>Viridiplantae</taxon>
        <taxon>Streptophyta</taxon>
        <taxon>Embryophyta</taxon>
        <taxon>Tracheophyta</taxon>
        <taxon>Spermatophyta</taxon>
        <taxon>Magnoliopsida</taxon>
        <taxon>eudicotyledons</taxon>
        <taxon>Gunneridae</taxon>
        <taxon>Pentapetalae</taxon>
        <taxon>rosids</taxon>
        <taxon>malvids</taxon>
        <taxon>Brassicales</taxon>
        <taxon>Brassicaceae</taxon>
        <taxon>Coluteocarpeae</taxon>
        <taxon>Microthlaspi</taxon>
    </lineage>
</organism>
<keyword evidence="10" id="KW-1185">Reference proteome</keyword>
<dbReference type="InterPro" id="IPR043502">
    <property type="entry name" value="DNA/RNA_pol_sf"/>
</dbReference>
<sequence length="307" mass="35826">MVDKDVEKTAFRTHDRHYEFLVMPFGLTNAPATFQALMNEVFRPYLRQFVLVFFDDILIYSSDLQQHEQHLEIVLKLFREHKLFANRKKCSFGQAQVEYLGHFISVNGVATDKSKTVAMEKWPSPKLVEELRGFLGLTGYYRRFVRGYGTIAKPLTSLLKKDKFMWTPEAQTAFDELKQAMMCAPVLALPDFSETFIVESDASGFGLGAVLMQNQNPIAYFSHGLTEKEQLKPIYERELMAIFLAIQRWKHYLLGKRFIVRLDQKSLRFLLEQREVNLEYQRWLHKLLGYKFDIVYKPGIENKAADG</sequence>
<dbReference type="PANTHER" id="PTHR33064:SF37">
    <property type="entry name" value="RIBONUCLEASE H"/>
    <property type="match status" value="1"/>
</dbReference>
<reference evidence="9" key="1">
    <citation type="submission" date="2020-01" db="EMBL/GenBank/DDBJ databases">
        <authorList>
            <person name="Mishra B."/>
        </authorList>
    </citation>
    <scope>NUCLEOTIDE SEQUENCE [LARGE SCALE GENOMIC DNA]</scope>
</reference>
<dbReference type="CDD" id="cd09274">
    <property type="entry name" value="RNase_HI_RT_Ty3"/>
    <property type="match status" value="1"/>
</dbReference>
<evidence type="ECO:0000259" key="8">
    <source>
        <dbReference type="PROSITE" id="PS50878"/>
    </source>
</evidence>
<dbReference type="Pfam" id="PF17919">
    <property type="entry name" value="RT_RNaseH_2"/>
    <property type="match status" value="1"/>
</dbReference>
<dbReference type="PROSITE" id="PS50878">
    <property type="entry name" value="RT_POL"/>
    <property type="match status" value="1"/>
</dbReference>
<evidence type="ECO:0000256" key="5">
    <source>
        <dbReference type="ARBA" id="ARBA00022759"/>
    </source>
</evidence>
<comment type="caution">
    <text evidence="9">The sequence shown here is derived from an EMBL/GenBank/DDBJ whole genome shotgun (WGS) entry which is preliminary data.</text>
</comment>
<dbReference type="SUPFAM" id="SSF56672">
    <property type="entry name" value="DNA/RNA polymerases"/>
    <property type="match status" value="1"/>
</dbReference>
<dbReference type="AlphaFoldDB" id="A0A6D2K0C0"/>
<evidence type="ECO:0000256" key="3">
    <source>
        <dbReference type="ARBA" id="ARBA00022695"/>
    </source>
</evidence>